<dbReference type="Proteomes" id="UP000230233">
    <property type="component" value="Chromosome V"/>
</dbReference>
<evidence type="ECO:0000313" key="1">
    <source>
        <dbReference type="EMBL" id="PIC30942.1"/>
    </source>
</evidence>
<dbReference type="EMBL" id="PDUG01000005">
    <property type="protein sequence ID" value="PIC30942.1"/>
    <property type="molecule type" value="Genomic_DNA"/>
</dbReference>
<accession>A0A2G5TUI3</accession>
<gene>
    <name evidence="1" type="primary">Cnig_chr_V.g22021</name>
    <name evidence="1" type="ORF">B9Z55_022021</name>
</gene>
<dbReference type="AlphaFoldDB" id="A0A2G5TUI3"/>
<keyword evidence="2" id="KW-1185">Reference proteome</keyword>
<evidence type="ECO:0000313" key="2">
    <source>
        <dbReference type="Proteomes" id="UP000230233"/>
    </source>
</evidence>
<proteinExistence type="predicted"/>
<protein>
    <submittedName>
        <fullName evidence="1">Uncharacterized protein</fullName>
    </submittedName>
</protein>
<name>A0A2G5TUI3_9PELO</name>
<organism evidence="1 2">
    <name type="scientific">Caenorhabditis nigoni</name>
    <dbReference type="NCBI Taxonomy" id="1611254"/>
    <lineage>
        <taxon>Eukaryota</taxon>
        <taxon>Metazoa</taxon>
        <taxon>Ecdysozoa</taxon>
        <taxon>Nematoda</taxon>
        <taxon>Chromadorea</taxon>
        <taxon>Rhabditida</taxon>
        <taxon>Rhabditina</taxon>
        <taxon>Rhabditomorpha</taxon>
        <taxon>Rhabditoidea</taxon>
        <taxon>Rhabditidae</taxon>
        <taxon>Peloderinae</taxon>
        <taxon>Caenorhabditis</taxon>
    </lineage>
</organism>
<reference evidence="2" key="1">
    <citation type="submission" date="2017-10" db="EMBL/GenBank/DDBJ databases">
        <title>Rapid genome shrinkage in a self-fertile nematode reveals novel sperm competition proteins.</title>
        <authorList>
            <person name="Yin D."/>
            <person name="Schwarz E.M."/>
            <person name="Thomas C.G."/>
            <person name="Felde R.L."/>
            <person name="Korf I.F."/>
            <person name="Cutter A.D."/>
            <person name="Schartner C.M."/>
            <person name="Ralston E.J."/>
            <person name="Meyer B.J."/>
            <person name="Haag E.S."/>
        </authorList>
    </citation>
    <scope>NUCLEOTIDE SEQUENCE [LARGE SCALE GENOMIC DNA]</scope>
    <source>
        <strain evidence="2">JU1422</strain>
    </source>
</reference>
<sequence length="75" mass="8571">MTHMIASSFERAWDIEGSLDSVRSLPFRVSAIRIINCDFDRNPFHYRLGLRRTSFSSIQEQCSVPGDESQGPVDH</sequence>
<comment type="caution">
    <text evidence="1">The sequence shown here is derived from an EMBL/GenBank/DDBJ whole genome shotgun (WGS) entry which is preliminary data.</text>
</comment>